<comment type="caution">
    <text evidence="1">The sequence shown here is derived from an EMBL/GenBank/DDBJ whole genome shotgun (WGS) entry which is preliminary data.</text>
</comment>
<protein>
    <submittedName>
        <fullName evidence="1">Uncharacterized protein</fullName>
    </submittedName>
</protein>
<gene>
    <name evidence="1" type="ORF">GCM10025868_43990</name>
</gene>
<evidence type="ECO:0000313" key="1">
    <source>
        <dbReference type="EMBL" id="GMA89149.1"/>
    </source>
</evidence>
<proteinExistence type="predicted"/>
<sequence>MTLLRLFVQQQVQSPTNGSPAKASDAIARADVAHLKGNDLKAVKLLLRAL</sequence>
<dbReference type="Proteomes" id="UP001157017">
    <property type="component" value="Unassembled WGS sequence"/>
</dbReference>
<organism evidence="1 2">
    <name type="scientific">Angustibacter aerolatus</name>
    <dbReference type="NCBI Taxonomy" id="1162965"/>
    <lineage>
        <taxon>Bacteria</taxon>
        <taxon>Bacillati</taxon>
        <taxon>Actinomycetota</taxon>
        <taxon>Actinomycetes</taxon>
        <taxon>Kineosporiales</taxon>
        <taxon>Kineosporiaceae</taxon>
    </lineage>
</organism>
<name>A0ABQ6JPT1_9ACTN</name>
<reference evidence="2" key="1">
    <citation type="journal article" date="2019" name="Int. J. Syst. Evol. Microbiol.">
        <title>The Global Catalogue of Microorganisms (GCM) 10K type strain sequencing project: providing services to taxonomists for standard genome sequencing and annotation.</title>
        <authorList>
            <consortium name="The Broad Institute Genomics Platform"/>
            <consortium name="The Broad Institute Genome Sequencing Center for Infectious Disease"/>
            <person name="Wu L."/>
            <person name="Ma J."/>
        </authorList>
    </citation>
    <scope>NUCLEOTIDE SEQUENCE [LARGE SCALE GENOMIC DNA]</scope>
    <source>
        <strain evidence="2">NBRC 108730</strain>
    </source>
</reference>
<keyword evidence="2" id="KW-1185">Reference proteome</keyword>
<dbReference type="EMBL" id="BSUZ01000001">
    <property type="protein sequence ID" value="GMA89149.1"/>
    <property type="molecule type" value="Genomic_DNA"/>
</dbReference>
<evidence type="ECO:0000313" key="2">
    <source>
        <dbReference type="Proteomes" id="UP001157017"/>
    </source>
</evidence>
<accession>A0ABQ6JPT1</accession>